<evidence type="ECO:0000313" key="3">
    <source>
        <dbReference type="EMBL" id="PHH54293.1"/>
    </source>
</evidence>
<evidence type="ECO:0008006" key="5">
    <source>
        <dbReference type="Google" id="ProtNLM"/>
    </source>
</evidence>
<reference evidence="3 4" key="1">
    <citation type="journal article" date="2013" name="Fungal Biol.">
        <title>Analysis of microsatellite markers in the genome of the plant pathogen Ceratocystis fimbriata.</title>
        <authorList>
            <person name="Simpson M.C."/>
            <person name="Wilken P.M."/>
            <person name="Coetzee M.P."/>
            <person name="Wingfield M.J."/>
            <person name="Wingfield B.D."/>
        </authorList>
    </citation>
    <scope>NUCLEOTIDE SEQUENCE [LARGE SCALE GENOMIC DNA]</scope>
    <source>
        <strain evidence="3 4">CBS 114723</strain>
    </source>
</reference>
<evidence type="ECO:0000313" key="4">
    <source>
        <dbReference type="Proteomes" id="UP000222788"/>
    </source>
</evidence>
<organism evidence="3 4">
    <name type="scientific">Ceratocystis fimbriata CBS 114723</name>
    <dbReference type="NCBI Taxonomy" id="1035309"/>
    <lineage>
        <taxon>Eukaryota</taxon>
        <taxon>Fungi</taxon>
        <taxon>Dikarya</taxon>
        <taxon>Ascomycota</taxon>
        <taxon>Pezizomycotina</taxon>
        <taxon>Sordariomycetes</taxon>
        <taxon>Hypocreomycetidae</taxon>
        <taxon>Microascales</taxon>
        <taxon>Ceratocystidaceae</taxon>
        <taxon>Ceratocystis</taxon>
    </lineage>
</organism>
<comment type="caution">
    <text evidence="3">The sequence shown here is derived from an EMBL/GenBank/DDBJ whole genome shotgun (WGS) entry which is preliminary data.</text>
</comment>
<feature type="chain" id="PRO_5012812735" description="Phosphoglycerate mutase family protein" evidence="2">
    <location>
        <begin position="16"/>
        <end position="260"/>
    </location>
</feature>
<keyword evidence="2" id="KW-0732">Signal</keyword>
<gene>
    <name evidence="3" type="ORF">CFIMG_003903RA</name>
</gene>
<feature type="region of interest" description="Disordered" evidence="1">
    <location>
        <begin position="210"/>
        <end position="260"/>
    </location>
</feature>
<dbReference type="AlphaFoldDB" id="A0A2C5XA56"/>
<keyword evidence="4" id="KW-1185">Reference proteome</keyword>
<proteinExistence type="predicted"/>
<evidence type="ECO:0000256" key="2">
    <source>
        <dbReference type="SAM" id="SignalP"/>
    </source>
</evidence>
<sequence>MKALLLVLCVALAVASPMFAALPRPGSFSASKLVVSAAAPAPQHDTGFVEATKSKPTVYLIRHGEKPKEGNGLSAKGIQRAECLKSLFGKDSKYNIGHIMAQKPKKNGRRKRPYDTVKPLADHLDIEVDTSCPRDDMKCVKKAIKHYKGEGNILVCWEHKRLTKIVQTLSLKHHDAPHYPSKHFDMIWTDPPKYHKLGPITYESCPAIYDSEDDVAPVDDGKDDDNDDDDDVDDDVDADVDDDVDDDDDNDGEVWIETVD</sequence>
<dbReference type="EMBL" id="APWK03000029">
    <property type="protein sequence ID" value="PHH54293.1"/>
    <property type="molecule type" value="Genomic_DNA"/>
</dbReference>
<name>A0A2C5XA56_9PEZI</name>
<evidence type="ECO:0000256" key="1">
    <source>
        <dbReference type="SAM" id="MobiDB-lite"/>
    </source>
</evidence>
<protein>
    <recommendedName>
        <fullName evidence="5">Phosphoglycerate mutase family protein</fullName>
    </recommendedName>
</protein>
<accession>A0A2C5XA56</accession>
<dbReference type="Proteomes" id="UP000222788">
    <property type="component" value="Unassembled WGS sequence"/>
</dbReference>
<dbReference type="OrthoDB" id="425925at2759"/>
<feature type="signal peptide" evidence="2">
    <location>
        <begin position="1"/>
        <end position="15"/>
    </location>
</feature>
<reference evidence="3 4" key="2">
    <citation type="journal article" date="2013" name="IMA Fungus">
        <title>IMA Genome-F 1: Ceratocystis fimbriata: Draft nuclear genome sequence for the plant pathogen, Ceratocystis fimbriata.</title>
        <authorList>
            <person name="Wilken P.M."/>
            <person name="Steenkamp E.T."/>
            <person name="Wingfield M.J."/>
            <person name="de Beer Z.W."/>
            <person name="Wingfield B.D."/>
        </authorList>
    </citation>
    <scope>NUCLEOTIDE SEQUENCE [LARGE SCALE GENOMIC DNA]</scope>
    <source>
        <strain evidence="3 4">CBS 114723</strain>
    </source>
</reference>
<dbReference type="STRING" id="1035309.A0A2C5XA56"/>